<sequence length="68" mass="7457">MRATKTEIHPYISSNQRGKWNLGGSVLVILAAILKICTNDVFSPVRRYLSPTLPFSMAAMCPLTTSST</sequence>
<keyword evidence="1" id="KW-1133">Transmembrane helix</keyword>
<organism evidence="2">
    <name type="scientific">Arundo donax</name>
    <name type="common">Giant reed</name>
    <name type="synonym">Donax arundinaceus</name>
    <dbReference type="NCBI Taxonomy" id="35708"/>
    <lineage>
        <taxon>Eukaryota</taxon>
        <taxon>Viridiplantae</taxon>
        <taxon>Streptophyta</taxon>
        <taxon>Embryophyta</taxon>
        <taxon>Tracheophyta</taxon>
        <taxon>Spermatophyta</taxon>
        <taxon>Magnoliopsida</taxon>
        <taxon>Liliopsida</taxon>
        <taxon>Poales</taxon>
        <taxon>Poaceae</taxon>
        <taxon>PACMAD clade</taxon>
        <taxon>Arundinoideae</taxon>
        <taxon>Arundineae</taxon>
        <taxon>Arundo</taxon>
    </lineage>
</organism>
<reference evidence="2" key="1">
    <citation type="submission" date="2014-09" db="EMBL/GenBank/DDBJ databases">
        <authorList>
            <person name="Magalhaes I.L.F."/>
            <person name="Oliveira U."/>
            <person name="Santos F.R."/>
            <person name="Vidigal T.H.D.A."/>
            <person name="Brescovit A.D."/>
            <person name="Santos A.J."/>
        </authorList>
    </citation>
    <scope>NUCLEOTIDE SEQUENCE</scope>
    <source>
        <tissue evidence="2">Shoot tissue taken approximately 20 cm above the soil surface</tissue>
    </source>
</reference>
<accession>A0A0A8Z683</accession>
<dbReference type="EMBL" id="GBRH01263579">
    <property type="protein sequence ID" value="JAD34316.1"/>
    <property type="molecule type" value="Transcribed_RNA"/>
</dbReference>
<name>A0A0A8Z683_ARUDO</name>
<evidence type="ECO:0000313" key="2">
    <source>
        <dbReference type="EMBL" id="JAD34316.1"/>
    </source>
</evidence>
<dbReference type="AlphaFoldDB" id="A0A0A8Z683"/>
<proteinExistence type="predicted"/>
<feature type="transmembrane region" description="Helical" evidence="1">
    <location>
        <begin position="20"/>
        <end position="37"/>
    </location>
</feature>
<keyword evidence="1" id="KW-0472">Membrane</keyword>
<protein>
    <submittedName>
        <fullName evidence="2">Uncharacterized protein</fullName>
    </submittedName>
</protein>
<evidence type="ECO:0000256" key="1">
    <source>
        <dbReference type="SAM" id="Phobius"/>
    </source>
</evidence>
<reference evidence="2" key="2">
    <citation type="journal article" date="2015" name="Data Brief">
        <title>Shoot transcriptome of the giant reed, Arundo donax.</title>
        <authorList>
            <person name="Barrero R.A."/>
            <person name="Guerrero F.D."/>
            <person name="Moolhuijzen P."/>
            <person name="Goolsby J.A."/>
            <person name="Tidwell J."/>
            <person name="Bellgard S.E."/>
            <person name="Bellgard M.I."/>
        </authorList>
    </citation>
    <scope>NUCLEOTIDE SEQUENCE</scope>
    <source>
        <tissue evidence="2">Shoot tissue taken approximately 20 cm above the soil surface</tissue>
    </source>
</reference>
<keyword evidence="1" id="KW-0812">Transmembrane</keyword>